<proteinExistence type="predicted"/>
<gene>
    <name evidence="1" type="ORF">S03H2_04726</name>
</gene>
<dbReference type="Gene3D" id="3.40.630.10">
    <property type="entry name" value="Zn peptidases"/>
    <property type="match status" value="1"/>
</dbReference>
<reference evidence="1" key="1">
    <citation type="journal article" date="2014" name="Front. Microbiol.">
        <title>High frequency of phylogenetically diverse reductive dehalogenase-homologous genes in deep subseafloor sedimentary metagenomes.</title>
        <authorList>
            <person name="Kawai M."/>
            <person name="Futagami T."/>
            <person name="Toyoda A."/>
            <person name="Takaki Y."/>
            <person name="Nishi S."/>
            <person name="Hori S."/>
            <person name="Arai W."/>
            <person name="Tsubouchi T."/>
            <person name="Morono Y."/>
            <person name="Uchiyama I."/>
            <person name="Ito T."/>
            <person name="Fujiyama A."/>
            <person name="Inagaki F."/>
            <person name="Takami H."/>
        </authorList>
    </citation>
    <scope>NUCLEOTIDE SEQUENCE</scope>
    <source>
        <strain evidence="1">Expedition CK06-06</strain>
    </source>
</reference>
<comment type="caution">
    <text evidence="1">The sequence shown here is derived from an EMBL/GenBank/DDBJ whole genome shotgun (WGS) entry which is preliminary data.</text>
</comment>
<organism evidence="1">
    <name type="scientific">marine sediment metagenome</name>
    <dbReference type="NCBI Taxonomy" id="412755"/>
    <lineage>
        <taxon>unclassified sequences</taxon>
        <taxon>metagenomes</taxon>
        <taxon>ecological metagenomes</taxon>
    </lineage>
</organism>
<name>X1DPC0_9ZZZZ</name>
<evidence type="ECO:0000313" key="1">
    <source>
        <dbReference type="EMBL" id="GAH22017.1"/>
    </source>
</evidence>
<dbReference type="AlphaFoldDB" id="X1DPC0"/>
<protein>
    <recommendedName>
        <fullName evidence="2">Peptidase M20 dimerisation domain-containing protein</fullName>
    </recommendedName>
</protein>
<accession>X1DPC0</accession>
<dbReference type="EMBL" id="BARU01001905">
    <property type="protein sequence ID" value="GAH22017.1"/>
    <property type="molecule type" value="Genomic_DNA"/>
</dbReference>
<dbReference type="SUPFAM" id="SSF53187">
    <property type="entry name" value="Zn-dependent exopeptidases"/>
    <property type="match status" value="1"/>
</dbReference>
<evidence type="ECO:0008006" key="2">
    <source>
        <dbReference type="Google" id="ProtNLM"/>
    </source>
</evidence>
<sequence>MGSVTDAVALVRHLKIPTISIGPDDRTAHATDEYVDINQLVTVTKALALAIMRWCG</sequence>